<dbReference type="Proteomes" id="UP001497493">
    <property type="component" value="Chromosome"/>
</dbReference>
<sequence>MSDLNDPRVFFAAERTLLAWNRTSLAWMAFGFVIERFGLFLRLMEGGGLPPRGVSFWLGIAFVATGALMAVLSTWQYRKVLKTLKPAEIPAGYRVGLGILTNLAVALLALLLMAYLLLGKV</sequence>
<accession>A0ABM9NJA9</accession>
<evidence type="ECO:0000313" key="8">
    <source>
        <dbReference type="Proteomes" id="UP001497493"/>
    </source>
</evidence>
<evidence type="ECO:0000256" key="1">
    <source>
        <dbReference type="ARBA" id="ARBA00004127"/>
    </source>
</evidence>
<dbReference type="EMBL" id="OZ026884">
    <property type="protein sequence ID" value="CAL1240711.1"/>
    <property type="molecule type" value="Genomic_DNA"/>
</dbReference>
<evidence type="ECO:0000256" key="5">
    <source>
        <dbReference type="SAM" id="Phobius"/>
    </source>
</evidence>
<keyword evidence="3 5" id="KW-1133">Transmembrane helix</keyword>
<dbReference type="InterPro" id="IPR003807">
    <property type="entry name" value="DUF202"/>
</dbReference>
<evidence type="ECO:0000256" key="4">
    <source>
        <dbReference type="ARBA" id="ARBA00023136"/>
    </source>
</evidence>
<evidence type="ECO:0000259" key="6">
    <source>
        <dbReference type="Pfam" id="PF02656"/>
    </source>
</evidence>
<reference evidence="7 8" key="1">
    <citation type="submission" date="2024-04" db="EMBL/GenBank/DDBJ databases">
        <authorList>
            <person name="Cremers G."/>
        </authorList>
    </citation>
    <scope>NUCLEOTIDE SEQUENCE [LARGE SCALE GENOMIC DNA]</scope>
    <source>
        <strain evidence="7">MeCH1-AG</strain>
    </source>
</reference>
<feature type="domain" description="DUF202" evidence="6">
    <location>
        <begin position="8"/>
        <end position="82"/>
    </location>
</feature>
<keyword evidence="8" id="KW-1185">Reference proteome</keyword>
<evidence type="ECO:0000313" key="7">
    <source>
        <dbReference type="EMBL" id="CAL1240711.1"/>
    </source>
</evidence>
<keyword evidence="2 5" id="KW-0812">Transmembrane</keyword>
<organism evidence="7 8">
    <name type="scientific">Candidatus Methylocalor cossyra</name>
    <dbReference type="NCBI Taxonomy" id="3108543"/>
    <lineage>
        <taxon>Bacteria</taxon>
        <taxon>Pseudomonadati</taxon>
        <taxon>Pseudomonadota</taxon>
        <taxon>Gammaproteobacteria</taxon>
        <taxon>Methylococcales</taxon>
        <taxon>Methylococcaceae</taxon>
        <taxon>Candidatus Methylocalor</taxon>
    </lineage>
</organism>
<proteinExistence type="predicted"/>
<feature type="transmembrane region" description="Helical" evidence="5">
    <location>
        <begin position="95"/>
        <end position="118"/>
    </location>
</feature>
<gene>
    <name evidence="7" type="ORF">MECH1_V1_1935</name>
</gene>
<comment type="subcellular location">
    <subcellularLocation>
        <location evidence="1">Endomembrane system</location>
        <topology evidence="1">Multi-pass membrane protein</topology>
    </subcellularLocation>
</comment>
<evidence type="ECO:0000256" key="2">
    <source>
        <dbReference type="ARBA" id="ARBA00022692"/>
    </source>
</evidence>
<evidence type="ECO:0000256" key="3">
    <source>
        <dbReference type="ARBA" id="ARBA00022989"/>
    </source>
</evidence>
<name>A0ABM9NJA9_9GAMM</name>
<keyword evidence="4 5" id="KW-0472">Membrane</keyword>
<dbReference type="RefSeq" id="WP_348757289.1">
    <property type="nucleotide sequence ID" value="NZ_OZ026884.1"/>
</dbReference>
<protein>
    <recommendedName>
        <fullName evidence="6">DUF202 domain-containing protein</fullName>
    </recommendedName>
</protein>
<feature type="transmembrane region" description="Helical" evidence="5">
    <location>
        <begin position="56"/>
        <end position="75"/>
    </location>
</feature>
<dbReference type="Pfam" id="PF02656">
    <property type="entry name" value="DUF202"/>
    <property type="match status" value="1"/>
</dbReference>